<keyword evidence="1" id="KW-0328">Glycosyltransferase</keyword>
<name>A0A438MFI6_9ACTN</name>
<keyword evidence="2 4" id="KW-0808">Transferase</keyword>
<dbReference type="EMBL" id="SAUN01000001">
    <property type="protein sequence ID" value="RVX44553.1"/>
    <property type="molecule type" value="Genomic_DNA"/>
</dbReference>
<organism evidence="4 5">
    <name type="scientific">Nonomuraea polychroma</name>
    <dbReference type="NCBI Taxonomy" id="46176"/>
    <lineage>
        <taxon>Bacteria</taxon>
        <taxon>Bacillati</taxon>
        <taxon>Actinomycetota</taxon>
        <taxon>Actinomycetes</taxon>
        <taxon>Streptosporangiales</taxon>
        <taxon>Streptosporangiaceae</taxon>
        <taxon>Nonomuraea</taxon>
    </lineage>
</organism>
<evidence type="ECO:0000259" key="3">
    <source>
        <dbReference type="Pfam" id="PF13439"/>
    </source>
</evidence>
<proteinExistence type="predicted"/>
<comment type="caution">
    <text evidence="4">The sequence shown here is derived from an EMBL/GenBank/DDBJ whole genome shotgun (WGS) entry which is preliminary data.</text>
</comment>
<evidence type="ECO:0000313" key="5">
    <source>
        <dbReference type="Proteomes" id="UP000284824"/>
    </source>
</evidence>
<evidence type="ECO:0000313" key="4">
    <source>
        <dbReference type="EMBL" id="RVX44553.1"/>
    </source>
</evidence>
<dbReference type="Gene3D" id="3.40.50.2000">
    <property type="entry name" value="Glycogen Phosphorylase B"/>
    <property type="match status" value="2"/>
</dbReference>
<dbReference type="PANTHER" id="PTHR12526:SF634">
    <property type="entry name" value="BLL3361 PROTEIN"/>
    <property type="match status" value="1"/>
</dbReference>
<evidence type="ECO:0000256" key="2">
    <source>
        <dbReference type="ARBA" id="ARBA00022679"/>
    </source>
</evidence>
<evidence type="ECO:0000256" key="1">
    <source>
        <dbReference type="ARBA" id="ARBA00022676"/>
    </source>
</evidence>
<dbReference type="Proteomes" id="UP000284824">
    <property type="component" value="Unassembled WGS sequence"/>
</dbReference>
<sequence length="366" mass="39720">MRDRRVLLLLGQLRIGGTEKQVVLLAQGLRARGFVVHVALLFEGGPLEDDLVSAGIPVHHLHLRRGNSVVHNLMAFGRLCDLFRKIRPHVVHAFLYHSYVLGAPAAYITRVPVVVAGRRSLSDFKRGRRWVFALERAATRITHHIVANAIAVAEDARTLEGVPHDKISVIYNGLRPSAFVQPATTCLSASKPVVLCVANLKPGKGHEYLVEAAARARTPFTLVLVGAGPTHDQIAQQASRLGVEVELLGSQSDVTPLLFSADVVVLPSLHEGMSNAIMEAMAAARPIVATAVGGNVELLEGRGLLVPPKDPDALAAALDRLLQDREQAAELGMAAKSWAMKNLDLDTMVDQHVDLYLRLMERRCVA</sequence>
<feature type="domain" description="Glycosyltransferase subfamily 4-like N-terminal" evidence="3">
    <location>
        <begin position="15"/>
        <end position="175"/>
    </location>
</feature>
<dbReference type="Pfam" id="PF13692">
    <property type="entry name" value="Glyco_trans_1_4"/>
    <property type="match status" value="1"/>
</dbReference>
<gene>
    <name evidence="4" type="ORF">EDD27_7295</name>
</gene>
<protein>
    <submittedName>
        <fullName evidence="4">Glycosyltransferase involved in cell wall biosynthesis</fullName>
    </submittedName>
</protein>
<dbReference type="PANTHER" id="PTHR12526">
    <property type="entry name" value="GLYCOSYLTRANSFERASE"/>
    <property type="match status" value="1"/>
</dbReference>
<dbReference type="SUPFAM" id="SSF53756">
    <property type="entry name" value="UDP-Glycosyltransferase/glycogen phosphorylase"/>
    <property type="match status" value="1"/>
</dbReference>
<reference evidence="4 5" key="1">
    <citation type="submission" date="2019-01" db="EMBL/GenBank/DDBJ databases">
        <title>Sequencing the genomes of 1000 actinobacteria strains.</title>
        <authorList>
            <person name="Klenk H.-P."/>
        </authorList>
    </citation>
    <scope>NUCLEOTIDE SEQUENCE [LARGE SCALE GENOMIC DNA]</scope>
    <source>
        <strain evidence="4 5">DSM 43925</strain>
    </source>
</reference>
<keyword evidence="5" id="KW-1185">Reference proteome</keyword>
<dbReference type="GO" id="GO:0016757">
    <property type="term" value="F:glycosyltransferase activity"/>
    <property type="evidence" value="ECO:0007669"/>
    <property type="project" value="UniProtKB-KW"/>
</dbReference>
<accession>A0A438MFI6</accession>
<dbReference type="InterPro" id="IPR028098">
    <property type="entry name" value="Glyco_trans_4-like_N"/>
</dbReference>
<dbReference type="AlphaFoldDB" id="A0A438MFI6"/>
<dbReference type="Pfam" id="PF13439">
    <property type="entry name" value="Glyco_transf_4"/>
    <property type="match status" value="1"/>
</dbReference>